<comment type="caution">
    <text evidence="1">The sequence shown here is derived from an EMBL/GenBank/DDBJ whole genome shotgun (WGS) entry which is preliminary data.</text>
</comment>
<evidence type="ECO:0000313" key="1">
    <source>
        <dbReference type="EMBL" id="ETO82944.1"/>
    </source>
</evidence>
<organism evidence="1 2">
    <name type="scientific">Phytophthora nicotianae P1976</name>
    <dbReference type="NCBI Taxonomy" id="1317066"/>
    <lineage>
        <taxon>Eukaryota</taxon>
        <taxon>Sar</taxon>
        <taxon>Stramenopiles</taxon>
        <taxon>Oomycota</taxon>
        <taxon>Peronosporomycetes</taxon>
        <taxon>Peronosporales</taxon>
        <taxon>Peronosporaceae</taxon>
        <taxon>Phytophthora</taxon>
    </lineage>
</organism>
<sequence length="43" mass="5115">MNIKLRLLQPIRNIIYVFKLQPVDVKQIDISESKLKGQHHNFV</sequence>
<accession>A0A081AVN3</accession>
<dbReference type="AlphaFoldDB" id="A0A081AVN3"/>
<protein>
    <submittedName>
        <fullName evidence="1">Uncharacterized protein</fullName>
    </submittedName>
</protein>
<name>A0A081AVN3_PHYNI</name>
<proteinExistence type="predicted"/>
<gene>
    <name evidence="1" type="ORF">F444_02977</name>
</gene>
<dbReference type="OrthoDB" id="10275008at2759"/>
<dbReference type="Proteomes" id="UP000028582">
    <property type="component" value="Unassembled WGS sequence"/>
</dbReference>
<dbReference type="EMBL" id="ANJA01000603">
    <property type="protein sequence ID" value="ETO82944.1"/>
    <property type="molecule type" value="Genomic_DNA"/>
</dbReference>
<evidence type="ECO:0000313" key="2">
    <source>
        <dbReference type="Proteomes" id="UP000028582"/>
    </source>
</evidence>
<reference evidence="1 2" key="1">
    <citation type="submission" date="2013-11" db="EMBL/GenBank/DDBJ databases">
        <title>The Genome Sequence of Phytophthora parasitica P1976.</title>
        <authorList>
            <consortium name="The Broad Institute Genomics Platform"/>
            <person name="Russ C."/>
            <person name="Tyler B."/>
            <person name="Panabieres F."/>
            <person name="Shan W."/>
            <person name="Tripathy S."/>
            <person name="Grunwald N."/>
            <person name="Machado M."/>
            <person name="Johnson C.S."/>
            <person name="Walker B."/>
            <person name="Young S."/>
            <person name="Zeng Q."/>
            <person name="Gargeya S."/>
            <person name="Fitzgerald M."/>
            <person name="Haas B."/>
            <person name="Abouelleil A."/>
            <person name="Allen A.W."/>
            <person name="Alvarado L."/>
            <person name="Arachchi H.M."/>
            <person name="Berlin A.M."/>
            <person name="Chapman S.B."/>
            <person name="Gainer-Dewar J."/>
            <person name="Goldberg J."/>
            <person name="Griggs A."/>
            <person name="Gujja S."/>
            <person name="Hansen M."/>
            <person name="Howarth C."/>
            <person name="Imamovic A."/>
            <person name="Ireland A."/>
            <person name="Larimer J."/>
            <person name="McCowan C."/>
            <person name="Murphy C."/>
            <person name="Pearson M."/>
            <person name="Poon T.W."/>
            <person name="Priest M."/>
            <person name="Roberts A."/>
            <person name="Saif S."/>
            <person name="Shea T."/>
            <person name="Sisk P."/>
            <person name="Sykes S."/>
            <person name="Wortman J."/>
            <person name="Nusbaum C."/>
            <person name="Birren B."/>
        </authorList>
    </citation>
    <scope>NUCLEOTIDE SEQUENCE [LARGE SCALE GENOMIC DNA]</scope>
    <source>
        <strain evidence="1 2">P1976</strain>
    </source>
</reference>